<reference evidence="3 4" key="1">
    <citation type="submission" date="2024-01" db="EMBL/GenBank/DDBJ databases">
        <title>The genome of the rayed Mediterranean limpet Patella caerulea (Linnaeus, 1758).</title>
        <authorList>
            <person name="Anh-Thu Weber A."/>
            <person name="Halstead-Nussloch G."/>
        </authorList>
    </citation>
    <scope>NUCLEOTIDE SEQUENCE [LARGE SCALE GENOMIC DNA]</scope>
    <source>
        <strain evidence="3">AATW-2023a</strain>
        <tissue evidence="3">Whole specimen</tissue>
    </source>
</reference>
<dbReference type="Pfam" id="PF00078">
    <property type="entry name" value="RVT_1"/>
    <property type="match status" value="1"/>
</dbReference>
<sequence length="471" mass="52547">MPTMMEIDTGASVSIISTQQVSIISTQQVEFLRGDGQQLQIETDNLPVLRTYSGEAMQPEGRIMLNVVHEDKAIKVPCLIVKGDGPNLLEHLNLNFINLHQVDSEDFASMFPELFEPGLGKLKNVKAKLHVDEDVKPRYFKPRLVPISMRAKVEAELDRLVNEGILKPVEFSEWGTPIVPVLKPNGDVRICGDYRLTVNTAAKVDRHPIPNIDDLYADLRGGVCFSKLDLSHAYQQVCLDDASQKLTTISTTKGLFSYTRLCYGVSSAPGIFQRIMEQVIQGIPMVIVYLGGIIVSGRTYREARVNLITVLSRLQEAGLKVNYKKCKFLQPTCEGLGHKLDKDDIQPTNEKVTATQNAPLPTSVTELKSYLGLINYYHKFMDNLSSVLAPLYKFLRNEEPWHWGKEQENAFDTSKELLQSSSVLLHYNPDLPLILSCDASPYGFGAVLSHQMKDGSDKPVAYAPRSLAPAE</sequence>
<dbReference type="Gene3D" id="3.10.10.10">
    <property type="entry name" value="HIV Type 1 Reverse Transcriptase, subunit A, domain 1"/>
    <property type="match status" value="1"/>
</dbReference>
<keyword evidence="4" id="KW-1185">Reference proteome</keyword>
<protein>
    <recommendedName>
        <fullName evidence="5">Reverse transcriptase domain-containing protein</fullName>
    </recommendedName>
</protein>
<dbReference type="InterPro" id="IPR043502">
    <property type="entry name" value="DNA/RNA_pol_sf"/>
</dbReference>
<dbReference type="InterPro" id="IPR000477">
    <property type="entry name" value="RT_dom"/>
</dbReference>
<dbReference type="EMBL" id="JAZGQO010000005">
    <property type="protein sequence ID" value="KAK6186733.1"/>
    <property type="molecule type" value="Genomic_DNA"/>
</dbReference>
<comment type="caution">
    <text evidence="3">The sequence shown here is derived from an EMBL/GenBank/DDBJ whole genome shotgun (WGS) entry which is preliminary data.</text>
</comment>
<accession>A0AAN8PWX5</accession>
<dbReference type="SUPFAM" id="SSF56672">
    <property type="entry name" value="DNA/RNA polymerases"/>
    <property type="match status" value="1"/>
</dbReference>
<proteinExistence type="predicted"/>
<dbReference type="PANTHER" id="PTHR37984">
    <property type="entry name" value="PROTEIN CBG26694"/>
    <property type="match status" value="1"/>
</dbReference>
<gene>
    <name evidence="3" type="ORF">SNE40_006011</name>
</gene>
<organism evidence="3 4">
    <name type="scientific">Patella caerulea</name>
    <name type="common">Rayed Mediterranean limpet</name>
    <dbReference type="NCBI Taxonomy" id="87958"/>
    <lineage>
        <taxon>Eukaryota</taxon>
        <taxon>Metazoa</taxon>
        <taxon>Spiralia</taxon>
        <taxon>Lophotrochozoa</taxon>
        <taxon>Mollusca</taxon>
        <taxon>Gastropoda</taxon>
        <taxon>Patellogastropoda</taxon>
        <taxon>Patelloidea</taxon>
        <taxon>Patellidae</taxon>
        <taxon>Patella</taxon>
    </lineage>
</organism>
<dbReference type="PANTHER" id="PTHR37984:SF13">
    <property type="entry name" value="RIBONUCLEASE H"/>
    <property type="match status" value="1"/>
</dbReference>
<evidence type="ECO:0000259" key="2">
    <source>
        <dbReference type="Pfam" id="PF17919"/>
    </source>
</evidence>
<evidence type="ECO:0000313" key="3">
    <source>
        <dbReference type="EMBL" id="KAK6186733.1"/>
    </source>
</evidence>
<feature type="domain" description="Reverse transcriptase" evidence="1">
    <location>
        <begin position="183"/>
        <end position="340"/>
    </location>
</feature>
<evidence type="ECO:0000259" key="1">
    <source>
        <dbReference type="Pfam" id="PF00078"/>
    </source>
</evidence>
<dbReference type="InterPro" id="IPR043128">
    <property type="entry name" value="Rev_trsase/Diguanyl_cyclase"/>
</dbReference>
<dbReference type="Proteomes" id="UP001347796">
    <property type="component" value="Unassembled WGS sequence"/>
</dbReference>
<dbReference type="InterPro" id="IPR041577">
    <property type="entry name" value="RT_RNaseH_2"/>
</dbReference>
<dbReference type="AlphaFoldDB" id="A0AAN8PWX5"/>
<dbReference type="Gene3D" id="3.30.70.270">
    <property type="match status" value="2"/>
</dbReference>
<name>A0AAN8PWX5_PATCE</name>
<evidence type="ECO:0008006" key="5">
    <source>
        <dbReference type="Google" id="ProtNLM"/>
    </source>
</evidence>
<dbReference type="CDD" id="cd01647">
    <property type="entry name" value="RT_LTR"/>
    <property type="match status" value="1"/>
</dbReference>
<feature type="domain" description="Reverse transcriptase/retrotransposon-derived protein RNase H-like" evidence="2">
    <location>
        <begin position="403"/>
        <end position="471"/>
    </location>
</feature>
<dbReference type="Pfam" id="PF17919">
    <property type="entry name" value="RT_RNaseH_2"/>
    <property type="match status" value="1"/>
</dbReference>
<evidence type="ECO:0000313" key="4">
    <source>
        <dbReference type="Proteomes" id="UP001347796"/>
    </source>
</evidence>
<dbReference type="FunFam" id="3.30.70.270:FF:000020">
    <property type="entry name" value="Transposon Tf2-6 polyprotein-like Protein"/>
    <property type="match status" value="1"/>
</dbReference>
<dbReference type="InterPro" id="IPR050951">
    <property type="entry name" value="Retrovirus_Pol_polyprotein"/>
</dbReference>